<dbReference type="Gene3D" id="3.40.50.300">
    <property type="entry name" value="P-loop containing nucleotide triphosphate hydrolases"/>
    <property type="match status" value="1"/>
</dbReference>
<keyword evidence="2" id="KW-1185">Reference proteome</keyword>
<sequence length="226" mass="25366">MNFIKQIETSLKAINQARFQDLMNHLLHVQGNTFIGAPGSVVAKEKTSKGAPDSFFIDGDKYVFVECTTQEKLGKAKNFREKLFKDIEHCFNEEKTGIKKELVGRVILACTDKITPKDFDELKGRVLQHNANAALEVYDIQNLPMYIYDFPGLSEQYVGVEIVKGEIYNLPDFLNKTTKGLQPSLTNHFIGREKEITEALEHLNYVDILLLSGAAGVGKSKLAVKL</sequence>
<name>A0A1I2ZWV8_9BACT</name>
<evidence type="ECO:0000313" key="2">
    <source>
        <dbReference type="Proteomes" id="UP000198724"/>
    </source>
</evidence>
<dbReference type="Proteomes" id="UP000198724">
    <property type="component" value="Unassembled WGS sequence"/>
</dbReference>
<dbReference type="AlphaFoldDB" id="A0A1I2ZWV8"/>
<protein>
    <submittedName>
        <fullName evidence="1">Uncharacterized protein</fullName>
    </submittedName>
</protein>
<dbReference type="STRING" id="1436961.SAMN05421739_1215"/>
<dbReference type="SUPFAM" id="SSF52540">
    <property type="entry name" value="P-loop containing nucleoside triphosphate hydrolases"/>
    <property type="match status" value="1"/>
</dbReference>
<organism evidence="1 2">
    <name type="scientific">Pontibacter chinhatensis</name>
    <dbReference type="NCBI Taxonomy" id="1436961"/>
    <lineage>
        <taxon>Bacteria</taxon>
        <taxon>Pseudomonadati</taxon>
        <taxon>Bacteroidota</taxon>
        <taxon>Cytophagia</taxon>
        <taxon>Cytophagales</taxon>
        <taxon>Hymenobacteraceae</taxon>
        <taxon>Pontibacter</taxon>
    </lineage>
</organism>
<evidence type="ECO:0000313" key="1">
    <source>
        <dbReference type="EMBL" id="SFH42106.1"/>
    </source>
</evidence>
<dbReference type="OrthoDB" id="9816071at2"/>
<gene>
    <name evidence="1" type="ORF">SAMN05421739_1215</name>
</gene>
<dbReference type="RefSeq" id="WP_092105883.1">
    <property type="nucleotide sequence ID" value="NZ_FOOT01000021.1"/>
</dbReference>
<reference evidence="2" key="1">
    <citation type="submission" date="2016-10" db="EMBL/GenBank/DDBJ databases">
        <authorList>
            <person name="Varghese N."/>
            <person name="Submissions S."/>
        </authorList>
    </citation>
    <scope>NUCLEOTIDE SEQUENCE [LARGE SCALE GENOMIC DNA]</scope>
    <source>
        <strain evidence="2">LP51</strain>
    </source>
</reference>
<proteinExistence type="predicted"/>
<accession>A0A1I2ZWV8</accession>
<dbReference type="EMBL" id="FOOT01000021">
    <property type="protein sequence ID" value="SFH42106.1"/>
    <property type="molecule type" value="Genomic_DNA"/>
</dbReference>
<dbReference type="InterPro" id="IPR027417">
    <property type="entry name" value="P-loop_NTPase"/>
</dbReference>